<evidence type="ECO:0000313" key="2">
    <source>
        <dbReference type="Proteomes" id="UP000198601"/>
    </source>
</evidence>
<dbReference type="Proteomes" id="UP000198601">
    <property type="component" value="Unassembled WGS sequence"/>
</dbReference>
<proteinExistence type="predicted"/>
<name>A0A1G4PWM2_9BACL</name>
<dbReference type="AlphaFoldDB" id="A0A1G4PWM2"/>
<dbReference type="EMBL" id="FMTT01000004">
    <property type="protein sequence ID" value="SCW36682.1"/>
    <property type="molecule type" value="Genomic_DNA"/>
</dbReference>
<keyword evidence="2" id="KW-1185">Reference proteome</keyword>
<evidence type="ECO:0000313" key="1">
    <source>
        <dbReference type="EMBL" id="SCW36682.1"/>
    </source>
</evidence>
<gene>
    <name evidence="1" type="ORF">SAMN04487970_1004124</name>
</gene>
<organism evidence="1 2">
    <name type="scientific">Paenibacillus tianmuensis</name>
    <dbReference type="NCBI Taxonomy" id="624147"/>
    <lineage>
        <taxon>Bacteria</taxon>
        <taxon>Bacillati</taxon>
        <taxon>Bacillota</taxon>
        <taxon>Bacilli</taxon>
        <taxon>Bacillales</taxon>
        <taxon>Paenibacillaceae</taxon>
        <taxon>Paenibacillus</taxon>
    </lineage>
</organism>
<protein>
    <submittedName>
        <fullName evidence="1">Uncharacterized protein</fullName>
    </submittedName>
</protein>
<dbReference type="STRING" id="624147.SAMN04487970_1004124"/>
<sequence>MTEWMVEIQVCRLNLDANIVEEKCTLSITLVYMATNTKSQISSKPKKTVREIYPDGFS</sequence>
<accession>A0A1G4PWM2</accession>
<reference evidence="2" key="1">
    <citation type="submission" date="2016-10" db="EMBL/GenBank/DDBJ databases">
        <authorList>
            <person name="Varghese N."/>
            <person name="Submissions S."/>
        </authorList>
    </citation>
    <scope>NUCLEOTIDE SEQUENCE [LARGE SCALE GENOMIC DNA]</scope>
    <source>
        <strain evidence="2">CGMCC 1.8946</strain>
    </source>
</reference>